<organism evidence="1 2">
    <name type="scientific">Lentinula aff. lateritia</name>
    <dbReference type="NCBI Taxonomy" id="2804960"/>
    <lineage>
        <taxon>Eukaryota</taxon>
        <taxon>Fungi</taxon>
        <taxon>Dikarya</taxon>
        <taxon>Basidiomycota</taxon>
        <taxon>Agaricomycotina</taxon>
        <taxon>Agaricomycetes</taxon>
        <taxon>Agaricomycetidae</taxon>
        <taxon>Agaricales</taxon>
        <taxon>Marasmiineae</taxon>
        <taxon>Omphalotaceae</taxon>
        <taxon>Lentinula</taxon>
    </lineage>
</organism>
<accession>A0ACC1TFR2</accession>
<reference evidence="1" key="1">
    <citation type="submission" date="2022-09" db="EMBL/GenBank/DDBJ databases">
        <title>A Global Phylogenomic Analysis of the Shiitake Genus Lentinula.</title>
        <authorList>
            <consortium name="DOE Joint Genome Institute"/>
            <person name="Sierra-Patev S."/>
            <person name="Min B."/>
            <person name="Naranjo-Ortiz M."/>
            <person name="Looney B."/>
            <person name="Konkel Z."/>
            <person name="Slot J.C."/>
            <person name="Sakamoto Y."/>
            <person name="Steenwyk J.L."/>
            <person name="Rokas A."/>
            <person name="Carro J."/>
            <person name="Camarero S."/>
            <person name="Ferreira P."/>
            <person name="Molpeceres G."/>
            <person name="Ruiz-Duenas F.J."/>
            <person name="Serrano A."/>
            <person name="Henrissat B."/>
            <person name="Drula E."/>
            <person name="Hughes K.W."/>
            <person name="Mata J.L."/>
            <person name="Ishikawa N.K."/>
            <person name="Vargas-Isla R."/>
            <person name="Ushijima S."/>
            <person name="Smith C.A."/>
            <person name="Ahrendt S."/>
            <person name="Andreopoulos W."/>
            <person name="He G."/>
            <person name="Labutti K."/>
            <person name="Lipzen A."/>
            <person name="Ng V."/>
            <person name="Riley R."/>
            <person name="Sandor L."/>
            <person name="Barry K."/>
            <person name="Martinez A.T."/>
            <person name="Xiao Y."/>
            <person name="Gibbons J.G."/>
            <person name="Terashima K."/>
            <person name="Grigoriev I.V."/>
            <person name="Hibbett D.S."/>
        </authorList>
    </citation>
    <scope>NUCLEOTIDE SEQUENCE</scope>
    <source>
        <strain evidence="1">TMI1499</strain>
    </source>
</reference>
<evidence type="ECO:0000313" key="1">
    <source>
        <dbReference type="EMBL" id="KAJ3803575.1"/>
    </source>
</evidence>
<dbReference type="Proteomes" id="UP001163835">
    <property type="component" value="Unassembled WGS sequence"/>
</dbReference>
<evidence type="ECO:0000313" key="2">
    <source>
        <dbReference type="Proteomes" id="UP001163835"/>
    </source>
</evidence>
<protein>
    <submittedName>
        <fullName evidence="1">Uncharacterized protein</fullName>
    </submittedName>
</protein>
<comment type="caution">
    <text evidence="1">The sequence shown here is derived from an EMBL/GenBank/DDBJ whole genome shotgun (WGS) entry which is preliminary data.</text>
</comment>
<sequence length="231" mass="25380">YEEPVLNSETPSNLSTPIPFPPLDTSPLDSSPLRKAEELTVDPINADEPILLGILTSLVYQNPSGSLSPREIETSQILCQAREDLRKALHDAQSAKDKVNFLQEAEEGRNNCPCCLQVNFQPFILSCGHTCCKECLVTLADLYMKAKMNFACPDCWAIQGCFTPIPNYALQRSVDNMLGTKGLKTPSRQPLRWLLEFQSGPTLLAFPPSNATYPTGVPAAVAPFPLVIEDD</sequence>
<gene>
    <name evidence="1" type="ORF">F5876DRAFT_71331</name>
</gene>
<keyword evidence="2" id="KW-1185">Reference proteome</keyword>
<proteinExistence type="predicted"/>
<feature type="non-terminal residue" evidence="1">
    <location>
        <position position="1"/>
    </location>
</feature>
<name>A0ACC1TFR2_9AGAR</name>
<dbReference type="EMBL" id="MU797285">
    <property type="protein sequence ID" value="KAJ3803575.1"/>
    <property type="molecule type" value="Genomic_DNA"/>
</dbReference>